<evidence type="ECO:0000313" key="8">
    <source>
        <dbReference type="EMBL" id="WOO40619.1"/>
    </source>
</evidence>
<dbReference type="PANTHER" id="PTHR43880:SF12">
    <property type="entry name" value="ALCOHOL DEHYDROGENASE CLASS-3"/>
    <property type="match status" value="1"/>
</dbReference>
<dbReference type="KEGG" id="puo:RZN69_18510"/>
<dbReference type="InterPro" id="IPR011032">
    <property type="entry name" value="GroES-like_sf"/>
</dbReference>
<dbReference type="InterPro" id="IPR013154">
    <property type="entry name" value="ADH-like_N"/>
</dbReference>
<dbReference type="Proteomes" id="UP001304300">
    <property type="component" value="Chromosome"/>
</dbReference>
<keyword evidence="4" id="KW-0560">Oxidoreductase</keyword>
<dbReference type="Pfam" id="PF08240">
    <property type="entry name" value="ADH_N"/>
    <property type="match status" value="1"/>
</dbReference>
<accession>A0AAQ3L6T9</accession>
<organism evidence="8 9">
    <name type="scientific">Rubellicoccus peritrichatus</name>
    <dbReference type="NCBI Taxonomy" id="3080537"/>
    <lineage>
        <taxon>Bacteria</taxon>
        <taxon>Pseudomonadati</taxon>
        <taxon>Verrucomicrobiota</taxon>
        <taxon>Opitutia</taxon>
        <taxon>Puniceicoccales</taxon>
        <taxon>Cerasicoccaceae</taxon>
        <taxon>Rubellicoccus</taxon>
    </lineage>
</organism>
<dbReference type="SUPFAM" id="SSF50129">
    <property type="entry name" value="GroES-like"/>
    <property type="match status" value="2"/>
</dbReference>
<dbReference type="CDD" id="cd08279">
    <property type="entry name" value="Zn_ADH_class_III"/>
    <property type="match status" value="1"/>
</dbReference>
<gene>
    <name evidence="8" type="ORF">RZN69_18510</name>
</gene>
<evidence type="ECO:0000256" key="4">
    <source>
        <dbReference type="ARBA" id="ARBA00023002"/>
    </source>
</evidence>
<protein>
    <submittedName>
        <fullName evidence="8">Zn-dependent alcohol dehydrogenase</fullName>
    </submittedName>
</protein>
<dbReference type="GO" id="GO:0008270">
    <property type="term" value="F:zinc ion binding"/>
    <property type="evidence" value="ECO:0007669"/>
    <property type="project" value="InterPro"/>
</dbReference>
<dbReference type="InterPro" id="IPR013149">
    <property type="entry name" value="ADH-like_C"/>
</dbReference>
<evidence type="ECO:0000259" key="7">
    <source>
        <dbReference type="SMART" id="SM00829"/>
    </source>
</evidence>
<name>A0AAQ3L6T9_9BACT</name>
<evidence type="ECO:0000256" key="3">
    <source>
        <dbReference type="ARBA" id="ARBA00022833"/>
    </source>
</evidence>
<dbReference type="GO" id="GO:0046294">
    <property type="term" value="P:formaldehyde catabolic process"/>
    <property type="evidence" value="ECO:0007669"/>
    <property type="project" value="TreeGrafter"/>
</dbReference>
<dbReference type="FunFam" id="3.40.50.720:FF:000003">
    <property type="entry name" value="S-(hydroxymethyl)glutathione dehydrogenase"/>
    <property type="match status" value="1"/>
</dbReference>
<evidence type="ECO:0000256" key="6">
    <source>
        <dbReference type="RuleBase" id="RU361277"/>
    </source>
</evidence>
<sequence>MSIQASAAISDGKGSFTIETIQVNPPKRGEVLVAIKASGLCHTDYDSLTWGFEHVMGHEGAGVVEAVGEGVDHVKAGDKVLLNWAIPCKDCFQCQNGKQNICEVNSQVTSQNKFEGMAHPEASMWKGEPVKRSFNIGTLSSHTVVKKEAVIPYTTEIPFTSACIIGCGVMTGYGSVVNTAKLAAGSSAVVLGTGGVGLNSIQGAHISGAAKVIAIDVNKQRLEMAKQFGATHTILASREDKGLMQASEEVKELCGGRGADYAFECTGVPALGAAPLAMVRSAGTAVQVSGIEEEITIDMNLFEWDKLYINPLYGGAMPEFDFPKLLELYERKQLKLDELITRSYPLEDLQQAIDDMMAGRNAKGVISFE</sequence>
<dbReference type="PROSITE" id="PS00059">
    <property type="entry name" value="ADH_ZINC"/>
    <property type="match status" value="1"/>
</dbReference>
<dbReference type="InterPro" id="IPR020843">
    <property type="entry name" value="ER"/>
</dbReference>
<evidence type="ECO:0000256" key="5">
    <source>
        <dbReference type="ARBA" id="ARBA00023027"/>
    </source>
</evidence>
<keyword evidence="5" id="KW-0520">NAD</keyword>
<keyword evidence="9" id="KW-1185">Reference proteome</keyword>
<dbReference type="PANTHER" id="PTHR43880">
    <property type="entry name" value="ALCOHOL DEHYDROGENASE"/>
    <property type="match status" value="1"/>
</dbReference>
<dbReference type="Pfam" id="PF00107">
    <property type="entry name" value="ADH_zinc_N"/>
    <property type="match status" value="1"/>
</dbReference>
<dbReference type="GO" id="GO:0005829">
    <property type="term" value="C:cytosol"/>
    <property type="evidence" value="ECO:0007669"/>
    <property type="project" value="TreeGrafter"/>
</dbReference>
<dbReference type="SUPFAM" id="SSF51735">
    <property type="entry name" value="NAD(P)-binding Rossmann-fold domains"/>
    <property type="match status" value="1"/>
</dbReference>
<feature type="domain" description="Enoyl reductase (ER)" evidence="7">
    <location>
        <begin position="14"/>
        <end position="366"/>
    </location>
</feature>
<comment type="cofactor">
    <cofactor evidence="1 6">
        <name>Zn(2+)</name>
        <dbReference type="ChEBI" id="CHEBI:29105"/>
    </cofactor>
</comment>
<dbReference type="InterPro" id="IPR002328">
    <property type="entry name" value="ADH_Zn_CS"/>
</dbReference>
<reference evidence="8 9" key="1">
    <citation type="submission" date="2023-10" db="EMBL/GenBank/DDBJ databases">
        <title>Rubellicoccus peritrichatus gen. nov., sp. nov., isolated from an algae of coral reef tank.</title>
        <authorList>
            <person name="Luo J."/>
        </authorList>
    </citation>
    <scope>NUCLEOTIDE SEQUENCE [LARGE SCALE GENOMIC DNA]</scope>
    <source>
        <strain evidence="8 9">CR14</strain>
    </source>
</reference>
<comment type="similarity">
    <text evidence="6">Belongs to the zinc-containing alcohol dehydrogenase family.</text>
</comment>
<dbReference type="GO" id="GO:0051903">
    <property type="term" value="F:S-(hydroxymethyl)glutathione dehydrogenase [NAD(P)+] activity"/>
    <property type="evidence" value="ECO:0007669"/>
    <property type="project" value="TreeGrafter"/>
</dbReference>
<dbReference type="Gene3D" id="3.90.180.10">
    <property type="entry name" value="Medium-chain alcohol dehydrogenases, catalytic domain"/>
    <property type="match status" value="1"/>
</dbReference>
<evidence type="ECO:0000256" key="2">
    <source>
        <dbReference type="ARBA" id="ARBA00022723"/>
    </source>
</evidence>
<dbReference type="SMART" id="SM00829">
    <property type="entry name" value="PKS_ER"/>
    <property type="match status" value="1"/>
</dbReference>
<dbReference type="AlphaFoldDB" id="A0AAQ3L6T9"/>
<dbReference type="EMBL" id="CP136920">
    <property type="protein sequence ID" value="WOO40619.1"/>
    <property type="molecule type" value="Genomic_DNA"/>
</dbReference>
<dbReference type="InterPro" id="IPR036291">
    <property type="entry name" value="NAD(P)-bd_dom_sf"/>
</dbReference>
<dbReference type="RefSeq" id="WP_317832742.1">
    <property type="nucleotide sequence ID" value="NZ_CP136920.1"/>
</dbReference>
<evidence type="ECO:0000313" key="9">
    <source>
        <dbReference type="Proteomes" id="UP001304300"/>
    </source>
</evidence>
<dbReference type="Gene3D" id="3.40.50.720">
    <property type="entry name" value="NAD(P)-binding Rossmann-like Domain"/>
    <property type="match status" value="1"/>
</dbReference>
<evidence type="ECO:0000256" key="1">
    <source>
        <dbReference type="ARBA" id="ARBA00001947"/>
    </source>
</evidence>
<proteinExistence type="inferred from homology"/>
<keyword evidence="2 6" id="KW-0479">Metal-binding</keyword>
<keyword evidence="3 6" id="KW-0862">Zinc</keyword>